<proteinExistence type="predicted"/>
<dbReference type="Pfam" id="PF19827">
    <property type="entry name" value="DUF6308"/>
    <property type="match status" value="1"/>
</dbReference>
<sequence length="214" mass="24152">MSDDLPIRLPRVLRDGDDDAAVDVLREYFARPVIKTGHLRTGARWDSWDPSGRREADADTFTADDLVAVTLLSVQVPAQGAWIMLGDKHAELDRLLVEVGPDRELVDEPEPMTPESPARRLETALREVHGIGRTIASKLIARKRPRLYPIYDDVVGRQLGTKVAHLEPVRLSLRHRDGELHRRLVDLRQRADLPESVPAVRVLDVLAWMQGKGY</sequence>
<name>A0A541BA65_9NOCA</name>
<dbReference type="AlphaFoldDB" id="A0A541BA65"/>
<reference evidence="1 2" key="1">
    <citation type="submission" date="2019-06" db="EMBL/GenBank/DDBJ databases">
        <title>Rhodococcus spaelei sp. nov., isolated from a cave.</title>
        <authorList>
            <person name="Lee S.D."/>
        </authorList>
    </citation>
    <scope>NUCLEOTIDE SEQUENCE [LARGE SCALE GENOMIC DNA]</scope>
    <source>
        <strain evidence="1 2">C9-5</strain>
    </source>
</reference>
<dbReference type="Proteomes" id="UP000316256">
    <property type="component" value="Unassembled WGS sequence"/>
</dbReference>
<accession>A0A541BA65</accession>
<evidence type="ECO:0000313" key="2">
    <source>
        <dbReference type="Proteomes" id="UP000316256"/>
    </source>
</evidence>
<evidence type="ECO:0000313" key="1">
    <source>
        <dbReference type="EMBL" id="TQF69118.1"/>
    </source>
</evidence>
<gene>
    <name evidence="1" type="ORF">FK531_10125</name>
</gene>
<comment type="caution">
    <text evidence="1">The sequence shown here is derived from an EMBL/GenBank/DDBJ whole genome shotgun (WGS) entry which is preliminary data.</text>
</comment>
<dbReference type="EMBL" id="VIGH01000004">
    <property type="protein sequence ID" value="TQF69118.1"/>
    <property type="molecule type" value="Genomic_DNA"/>
</dbReference>
<dbReference type="InterPro" id="IPR046275">
    <property type="entry name" value="DUF6308"/>
</dbReference>
<dbReference type="RefSeq" id="WP_142098660.1">
    <property type="nucleotide sequence ID" value="NZ_VIGH01000004.1"/>
</dbReference>
<organism evidence="1 2">
    <name type="scientific">Rhodococcus spelaei</name>
    <dbReference type="NCBI Taxonomy" id="2546320"/>
    <lineage>
        <taxon>Bacteria</taxon>
        <taxon>Bacillati</taxon>
        <taxon>Actinomycetota</taxon>
        <taxon>Actinomycetes</taxon>
        <taxon>Mycobacteriales</taxon>
        <taxon>Nocardiaceae</taxon>
        <taxon>Rhodococcus</taxon>
    </lineage>
</organism>
<keyword evidence="2" id="KW-1185">Reference proteome</keyword>
<protein>
    <submittedName>
        <fullName evidence="1">Uncharacterized protein</fullName>
    </submittedName>
</protein>
<dbReference type="OrthoDB" id="5178186at2"/>